<evidence type="ECO:0000259" key="9">
    <source>
        <dbReference type="Pfam" id="PF05649"/>
    </source>
</evidence>
<keyword evidence="10" id="KW-1185">Reference proteome</keyword>
<dbReference type="CTD" id="3792"/>
<sequence>MRTPSQFQTYEEASGRDLKKRCHRRKILLLLVLLFSAVLGLVLLIFFIIFTCGIETCNTAACLALLAKLQKALNGTVDPCEDFFSHTCGNWGSNHTQGKDGLLGNVFDVLLKENQLIMKRLLEEPPLGASSSAKEKAIRFYNSCMDTERIEARGAQPLKELINEVGGWSITGSWRKTDFNRTLQTLMRRYNTFPFFKAYVGPSASDPSTSIIQVDHPEFELPPESHFKKTVNYLEVVRLYLSYLLKLAALTGGHKNVTTSYISPALSFISNLQKAVTPLKERQEKRMLFYRTTIRELQEEAPAIDWLACLQAAFYPVQLNTSQPIVVHDMNYLRGMSHLIGEWQNRRDILQIYMILCLVGNMSPALDRRFQETRQELADKLSGRAAEAEMVRHERWEKCLSETGTFFGPVLGEMIVQEIFPQKAKDLAGQMFSEIQDSILSRLDQVEWMDHQSRQEAKEKIYGLRVEIGNPASIHETNGLDHEYKEVEMLEDNFFHNVVACLAFLRKRLSQGLVIPGLKDNWEVAPSWSVHSYYSLRRHAVVFPAGMFRPPFFHPEFPSAVNFGAMGFFMAHELLHSFYNHVWPESCSACDMQALVQGTDCLVKQYERYSLRGQHINGSFTLLENAADTAGLAIAYQAYKNWLAKRRWVKDLPWPGVSHHQLFFISFAHAMCGHQSLEGLQNFLHSDLHSPPPLRVLGSLSNSPDFSTHFHCPSKSPMSPALKCHIW</sequence>
<evidence type="ECO:0000259" key="8">
    <source>
        <dbReference type="Pfam" id="PF01431"/>
    </source>
</evidence>
<dbReference type="InterPro" id="IPR000718">
    <property type="entry name" value="Peptidase_M13"/>
</dbReference>
<dbReference type="SUPFAM" id="SSF55486">
    <property type="entry name" value="Metalloproteases ('zincins'), catalytic domain"/>
    <property type="match status" value="1"/>
</dbReference>
<dbReference type="GO" id="GO:0004222">
    <property type="term" value="F:metalloendopeptidase activity"/>
    <property type="evidence" value="ECO:0007669"/>
    <property type="project" value="InterPro"/>
</dbReference>
<dbReference type="AlphaFoldDB" id="A0AA97LKW7"/>
<dbReference type="Proteomes" id="UP001190640">
    <property type="component" value="Chromosome 18"/>
</dbReference>
<evidence type="ECO:0000256" key="5">
    <source>
        <dbReference type="ARBA" id="ARBA00022833"/>
    </source>
</evidence>
<evidence type="ECO:0000256" key="1">
    <source>
        <dbReference type="ARBA" id="ARBA00001947"/>
    </source>
</evidence>
<keyword evidence="7" id="KW-1133">Transmembrane helix</keyword>
<dbReference type="GO" id="GO:0005886">
    <property type="term" value="C:plasma membrane"/>
    <property type="evidence" value="ECO:0007669"/>
    <property type="project" value="TreeGrafter"/>
</dbReference>
<evidence type="ECO:0000256" key="2">
    <source>
        <dbReference type="ARBA" id="ARBA00022670"/>
    </source>
</evidence>
<evidence type="ECO:0000256" key="6">
    <source>
        <dbReference type="ARBA" id="ARBA00023049"/>
    </source>
</evidence>
<evidence type="ECO:0000256" key="7">
    <source>
        <dbReference type="SAM" id="Phobius"/>
    </source>
</evidence>
<keyword evidence="3" id="KW-0479">Metal-binding</keyword>
<dbReference type="GeneID" id="129345821"/>
<accession>A0AA97LKW7</accession>
<evidence type="ECO:0000313" key="10">
    <source>
        <dbReference type="Proteomes" id="UP001190640"/>
    </source>
</evidence>
<feature type="transmembrane region" description="Helical" evidence="7">
    <location>
        <begin position="27"/>
        <end position="50"/>
    </location>
</feature>
<gene>
    <name evidence="11" type="primary">KEL</name>
</gene>
<keyword evidence="7" id="KW-0472">Membrane</keyword>
<dbReference type="PANTHER" id="PTHR11733:SF128">
    <property type="entry name" value="KELL BLOOD GROUP GLYCOPROTEIN"/>
    <property type="match status" value="1"/>
</dbReference>
<dbReference type="GO" id="GO:0016485">
    <property type="term" value="P:protein processing"/>
    <property type="evidence" value="ECO:0007669"/>
    <property type="project" value="TreeGrafter"/>
</dbReference>
<keyword evidence="7" id="KW-0812">Transmembrane</keyword>
<dbReference type="Gene3D" id="1.10.1380.10">
    <property type="entry name" value="Neutral endopeptidase , domain2"/>
    <property type="match status" value="1"/>
</dbReference>
<dbReference type="PROSITE" id="PS51885">
    <property type="entry name" value="NEPRILYSIN"/>
    <property type="match status" value="1"/>
</dbReference>
<dbReference type="PRINTS" id="PR00786">
    <property type="entry name" value="NEPRILYSIN"/>
</dbReference>
<protein>
    <submittedName>
        <fullName evidence="11">Kell blood group glycoprotein</fullName>
    </submittedName>
</protein>
<dbReference type="CDD" id="cd08662">
    <property type="entry name" value="M13"/>
    <property type="match status" value="1"/>
</dbReference>
<comment type="cofactor">
    <cofactor evidence="1">
        <name>Zn(2+)</name>
        <dbReference type="ChEBI" id="CHEBI:29105"/>
    </cofactor>
</comment>
<dbReference type="GO" id="GO:0046872">
    <property type="term" value="F:metal ion binding"/>
    <property type="evidence" value="ECO:0007669"/>
    <property type="project" value="UniProtKB-KW"/>
</dbReference>
<dbReference type="Pfam" id="PF01431">
    <property type="entry name" value="Peptidase_M13"/>
    <property type="match status" value="1"/>
</dbReference>
<keyword evidence="4" id="KW-0378">Hydrolase</keyword>
<dbReference type="KEGG" id="emc:129345821"/>
<evidence type="ECO:0000256" key="4">
    <source>
        <dbReference type="ARBA" id="ARBA00022801"/>
    </source>
</evidence>
<keyword evidence="2" id="KW-0645">Protease</keyword>
<dbReference type="PANTHER" id="PTHR11733">
    <property type="entry name" value="ZINC METALLOPROTEASE FAMILY M13 NEPRILYSIN-RELATED"/>
    <property type="match status" value="1"/>
</dbReference>
<proteinExistence type="predicted"/>
<dbReference type="Pfam" id="PF05649">
    <property type="entry name" value="Peptidase_M13_N"/>
    <property type="match status" value="1"/>
</dbReference>
<feature type="domain" description="Peptidase M13 N-terminal" evidence="9">
    <location>
        <begin position="79"/>
        <end position="471"/>
    </location>
</feature>
<dbReference type="InterPro" id="IPR018497">
    <property type="entry name" value="Peptidase_M13_C"/>
</dbReference>
<keyword evidence="5" id="KW-0862">Zinc</keyword>
<evidence type="ECO:0000256" key="3">
    <source>
        <dbReference type="ARBA" id="ARBA00022723"/>
    </source>
</evidence>
<dbReference type="InterPro" id="IPR008753">
    <property type="entry name" value="Peptidase_M13_N"/>
</dbReference>
<evidence type="ECO:0000313" key="11">
    <source>
        <dbReference type="RefSeq" id="XP_054859040.1"/>
    </source>
</evidence>
<dbReference type="InterPro" id="IPR024079">
    <property type="entry name" value="MetalloPept_cat_dom_sf"/>
</dbReference>
<organism evidence="10 11">
    <name type="scientific">Eublepharis macularius</name>
    <name type="common">Leopard gecko</name>
    <name type="synonym">Cyrtodactylus macularius</name>
    <dbReference type="NCBI Taxonomy" id="481883"/>
    <lineage>
        <taxon>Eukaryota</taxon>
        <taxon>Metazoa</taxon>
        <taxon>Chordata</taxon>
        <taxon>Craniata</taxon>
        <taxon>Vertebrata</taxon>
        <taxon>Euteleostomi</taxon>
        <taxon>Lepidosauria</taxon>
        <taxon>Squamata</taxon>
        <taxon>Bifurcata</taxon>
        <taxon>Gekkota</taxon>
        <taxon>Eublepharidae</taxon>
        <taxon>Eublepharinae</taxon>
        <taxon>Eublepharis</taxon>
    </lineage>
</organism>
<keyword evidence="6" id="KW-0482">Metalloprotease</keyword>
<feature type="domain" description="Peptidase M13 C-terminal" evidence="8">
    <location>
        <begin position="532"/>
        <end position="726"/>
    </location>
</feature>
<dbReference type="RefSeq" id="XP_054859040.1">
    <property type="nucleotide sequence ID" value="XM_055003065.1"/>
</dbReference>
<name>A0AA97LKW7_EUBMA</name>
<dbReference type="InterPro" id="IPR042089">
    <property type="entry name" value="Peptidase_M13_dom_2"/>
</dbReference>
<reference evidence="11" key="1">
    <citation type="submission" date="2025-08" db="UniProtKB">
        <authorList>
            <consortium name="RefSeq"/>
        </authorList>
    </citation>
    <scope>IDENTIFICATION</scope>
    <source>
        <tissue evidence="11">Blood</tissue>
    </source>
</reference>
<dbReference type="Gene3D" id="3.40.390.10">
    <property type="entry name" value="Collagenase (Catalytic Domain)"/>
    <property type="match status" value="1"/>
</dbReference>